<evidence type="ECO:0000313" key="12">
    <source>
        <dbReference type="Proteomes" id="UP000471242"/>
    </source>
</evidence>
<dbReference type="Proteomes" id="UP000323225">
    <property type="component" value="Unassembled WGS sequence"/>
</dbReference>
<dbReference type="EMBL" id="VSGZ01000016">
    <property type="protein sequence ID" value="TXY93599.1"/>
    <property type="molecule type" value="Genomic_DNA"/>
</dbReference>
<evidence type="ECO:0000313" key="10">
    <source>
        <dbReference type="Proteomes" id="UP000323583"/>
    </source>
</evidence>
<dbReference type="EMBL" id="JAHBND010000359">
    <property type="protein sequence ID" value="MBS7673202.1"/>
    <property type="molecule type" value="Genomic_DNA"/>
</dbReference>
<keyword evidence="1" id="KW-0472">Membrane</keyword>
<dbReference type="GO" id="GO:0016746">
    <property type="term" value="F:acyltransferase activity"/>
    <property type="evidence" value="ECO:0007669"/>
    <property type="project" value="UniProtKB-KW"/>
</dbReference>
<keyword evidence="1" id="KW-1133">Transmembrane helix</keyword>
<evidence type="ECO:0000313" key="9">
    <source>
        <dbReference type="Proteomes" id="UP000323225"/>
    </source>
</evidence>
<organism evidence="4 12">
    <name type="scientific">Vibrio cholerae</name>
    <dbReference type="NCBI Taxonomy" id="666"/>
    <lineage>
        <taxon>Bacteria</taxon>
        <taxon>Pseudomonadati</taxon>
        <taxon>Pseudomonadota</taxon>
        <taxon>Gammaproteobacteria</taxon>
        <taxon>Vibrionales</taxon>
        <taxon>Vibrionaceae</taxon>
        <taxon>Vibrio</taxon>
    </lineage>
</organism>
<evidence type="ECO:0000256" key="1">
    <source>
        <dbReference type="SAM" id="Phobius"/>
    </source>
</evidence>
<reference evidence="4 12" key="1">
    <citation type="submission" date="2018-09" db="EMBL/GenBank/DDBJ databases">
        <title>Genomic epidemiology reveals two lineages of Vibrio cholerae that can cause global cholera epidemics despite absence of cholera toxin gene.</title>
        <authorList>
            <person name="Wang H."/>
            <person name="Zen W."/>
            <person name="Yu H."/>
            <person name="Zhang W."/>
            <person name="Pan J."/>
            <person name="Yang C."/>
            <person name="Cui Y."/>
        </authorList>
    </citation>
    <scope>NUCLEOTIDE SEQUENCE [LARGE SCALE GENOMIC DNA]</scope>
    <source>
        <strain evidence="4 12">00-1_S85</strain>
    </source>
</reference>
<dbReference type="EMBL" id="VIOS01000074">
    <property type="protein sequence ID" value="TQP10558.1"/>
    <property type="molecule type" value="Genomic_DNA"/>
</dbReference>
<evidence type="ECO:0000313" key="7">
    <source>
        <dbReference type="EMBL" id="TXY93599.1"/>
    </source>
</evidence>
<sequence>MQDFFASIDFFIAGHAPFFLLVITADEQQLRRRLSACDKDETFEV</sequence>
<reference evidence="10 11" key="2">
    <citation type="submission" date="2019-06" db="EMBL/GenBank/DDBJ databases">
        <title>Vibrio cholerae phylogeny based on whole-genome sequencing reveals genetic diversity and population strucutre.</title>
        <authorList>
            <person name="Zhiqiu Y."/>
            <person name="Bin L."/>
            <person name="Lingyan J."/>
        </authorList>
    </citation>
    <scope>NUCLEOTIDE SEQUENCE [LARGE SCALE GENOMIC DNA]</scope>
    <source>
        <strain evidence="7 10">N2768</strain>
        <strain evidence="6 11">N2814</strain>
    </source>
</reference>
<accession>A0A0E4G6U1</accession>
<dbReference type="Proteomes" id="UP000323819">
    <property type="component" value="Unassembled WGS sequence"/>
</dbReference>
<dbReference type="EMBL" id="QZRB01000021">
    <property type="protein sequence ID" value="MVD24445.1"/>
    <property type="molecule type" value="Genomic_DNA"/>
</dbReference>
<reference evidence="3" key="5">
    <citation type="submission" date="2021-05" db="EMBL/GenBank/DDBJ databases">
        <authorList>
            <person name="Stine C."/>
        </authorList>
    </citation>
    <scope>NUCLEOTIDE SEQUENCE</scope>
    <source>
        <strain evidence="3">TDS0091212</strain>
    </source>
</reference>
<reference evidence="5 8" key="3">
    <citation type="submission" date="2019-07" db="EMBL/GenBank/DDBJ databases">
        <title>Phenotypic and genotypic antimicrobial resistance traits of Vibrio cholerae non-O1/non-O139 isolated from a large Austrian lake frequently associated with cases of infection.</title>
        <authorList>
            <person name="Lepuschitz S."/>
            <person name="Baron S."/>
            <person name="Larvor E."/>
            <person name="Granier S."/>
            <person name="Pretzer C."/>
            <person name="Mach R.L."/>
            <person name="Farnleitner A.H."/>
            <person name="Ruppitsch W."/>
            <person name="Pleininger S."/>
            <person name="Indra A."/>
            <person name="Kirschner A.K.T."/>
        </authorList>
    </citation>
    <scope>NUCLEOTIDE SEQUENCE [LARGE SCALE GENOMIC DNA]</scope>
    <source>
        <strain evidence="5 8">A12JL36W90</strain>
    </source>
</reference>
<dbReference type="EMBL" id="VSIJ01000016">
    <property type="protein sequence ID" value="TXX66769.1"/>
    <property type="molecule type" value="Genomic_DNA"/>
</dbReference>
<dbReference type="Proteomes" id="UP001196338">
    <property type="component" value="Unassembled WGS sequence"/>
</dbReference>
<evidence type="ECO:0000313" key="4">
    <source>
        <dbReference type="EMBL" id="MVD24445.1"/>
    </source>
</evidence>
<evidence type="ECO:0000313" key="8">
    <source>
        <dbReference type="Proteomes" id="UP000319979"/>
    </source>
</evidence>
<dbReference type="RefSeq" id="WP_001889830.1">
    <property type="nucleotide sequence ID" value="NZ_AP018677.1"/>
</dbReference>
<dbReference type="Proteomes" id="UP000471242">
    <property type="component" value="Unassembled WGS sequence"/>
</dbReference>
<dbReference type="Proteomes" id="UP000319979">
    <property type="component" value="Unassembled WGS sequence"/>
</dbReference>
<dbReference type="EMBL" id="VUAA01000012">
    <property type="protein sequence ID" value="KAA1254408.1"/>
    <property type="molecule type" value="Genomic_DNA"/>
</dbReference>
<protein>
    <submittedName>
        <fullName evidence="4">Lipid A biosynthesis lauroyl acyltransferase</fullName>
    </submittedName>
</protein>
<name>A0A0E4G6U1_VIBCL</name>
<reference evidence="2 9" key="4">
    <citation type="submission" date="2019-09" db="EMBL/GenBank/DDBJ databases">
        <authorList>
            <person name="Kritzky A."/>
            <person name="Schelkanova E.Y."/>
            <person name="Alkhova Z.V."/>
            <person name="Smirnova N.I."/>
        </authorList>
    </citation>
    <scope>NUCLEOTIDE SEQUENCE [LARGE SCALE GENOMIC DNA]</scope>
    <source>
        <strain evidence="2 9">M1526</strain>
    </source>
</reference>
<evidence type="ECO:0000313" key="3">
    <source>
        <dbReference type="EMBL" id="MBS7673202.1"/>
    </source>
</evidence>
<proteinExistence type="predicted"/>
<reference evidence="3" key="6">
    <citation type="submission" date="2023-08" db="EMBL/GenBank/DDBJ databases">
        <title>Vibrio cholerae Outbreaks in Tanzania Exemplify Founder Flush: Simultaneous Increases in Population Size and Genetic Diversity.</title>
        <authorList>
            <person name="Debes A.K."/>
            <person name="Mohammed A."/>
            <person name="Maseke I."/>
            <person name="Almeida M."/>
            <person name="Li S."/>
            <person name="Matimba H."/>
            <person name="Joachim A."/>
            <person name="Mizinduko M."/>
            <person name="Nyanga S."/>
            <person name="Kelly M."/>
            <person name="Kachwamba Y."/>
            <person name="Schaffer A.M."/>
            <person name="Nyanga A.S."/>
            <person name="Mghamba J."/>
            <person name="Mosha F.S."/>
            <person name="Sack D.A."/>
            <person name="Stine O.C."/>
        </authorList>
    </citation>
    <scope>NUCLEOTIDE SEQUENCE</scope>
    <source>
        <strain evidence="3">TDS0091212</strain>
    </source>
</reference>
<keyword evidence="4" id="KW-0012">Acyltransferase</keyword>
<evidence type="ECO:0000313" key="6">
    <source>
        <dbReference type="EMBL" id="TXX66769.1"/>
    </source>
</evidence>
<gene>
    <name evidence="4" type="ORF">D6U24_13935</name>
    <name evidence="2" type="ORF">F0M16_12085</name>
    <name evidence="5" type="ORF">FLM02_15560</name>
    <name evidence="7" type="ORF">FXE67_03585</name>
    <name evidence="6" type="ORF">FXF03_04360</name>
    <name evidence="3" type="ORF">KIN13_07115</name>
</gene>
<keyword evidence="4" id="KW-0808">Transferase</keyword>
<evidence type="ECO:0000313" key="5">
    <source>
        <dbReference type="EMBL" id="TQP10558.1"/>
    </source>
</evidence>
<feature type="transmembrane region" description="Helical" evidence="1">
    <location>
        <begin position="6"/>
        <end position="25"/>
    </location>
</feature>
<dbReference type="Proteomes" id="UP000323583">
    <property type="component" value="Unassembled WGS sequence"/>
</dbReference>
<dbReference type="AlphaFoldDB" id="A0A0E4G6U1"/>
<keyword evidence="1" id="KW-0812">Transmembrane</keyword>
<evidence type="ECO:0000313" key="11">
    <source>
        <dbReference type="Proteomes" id="UP000323819"/>
    </source>
</evidence>
<comment type="caution">
    <text evidence="4">The sequence shown here is derived from an EMBL/GenBank/DDBJ whole genome shotgun (WGS) entry which is preliminary data.</text>
</comment>
<dbReference type="GeneID" id="88783380"/>
<evidence type="ECO:0000313" key="2">
    <source>
        <dbReference type="EMBL" id="KAA1254408.1"/>
    </source>
</evidence>